<dbReference type="OrthoDB" id="9801938at2"/>
<gene>
    <name evidence="7" type="ordered locus">CAP2UW1_0263</name>
</gene>
<evidence type="ECO:0000313" key="7">
    <source>
        <dbReference type="EMBL" id="ACV33620.1"/>
    </source>
</evidence>
<comment type="cofactor">
    <cofactor evidence="5">
        <name>Mg(2+)</name>
        <dbReference type="ChEBI" id="CHEBI:18420"/>
    </cofactor>
</comment>
<feature type="binding site" evidence="4">
    <location>
        <begin position="22"/>
        <end position="26"/>
    </location>
    <ligand>
        <name>ATP</name>
        <dbReference type="ChEBI" id="CHEBI:30616"/>
    </ligand>
</feature>
<dbReference type="HOGENOM" id="CLU_066245_0_1_4"/>
<proteinExistence type="inferred from homology"/>
<keyword evidence="7" id="KW-0436">Ligase</keyword>
<dbReference type="NCBIfam" id="TIGR02727">
    <property type="entry name" value="MTHFS_bact"/>
    <property type="match status" value="1"/>
</dbReference>
<accession>C7RJQ6</accession>
<evidence type="ECO:0000256" key="5">
    <source>
        <dbReference type="RuleBase" id="RU361279"/>
    </source>
</evidence>
<dbReference type="InterPro" id="IPR037171">
    <property type="entry name" value="NagB/RpiA_transferase-like"/>
</dbReference>
<protein>
    <recommendedName>
        <fullName evidence="5">5-formyltetrahydrofolate cyclo-ligase</fullName>
        <ecNumber evidence="5">6.3.3.2</ecNumber>
    </recommendedName>
</protein>
<dbReference type="SUPFAM" id="SSF100950">
    <property type="entry name" value="NagB/RpiA/CoA transferase-like"/>
    <property type="match status" value="1"/>
</dbReference>
<keyword evidence="5" id="KW-0479">Metal-binding</keyword>
<keyword evidence="5" id="KW-0460">Magnesium</keyword>
<dbReference type="EMBL" id="CP001715">
    <property type="protein sequence ID" value="ACV33620.1"/>
    <property type="molecule type" value="Genomic_DNA"/>
</dbReference>
<dbReference type="Pfam" id="PF01812">
    <property type="entry name" value="5-FTHF_cyc-lig"/>
    <property type="match status" value="1"/>
</dbReference>
<dbReference type="PANTHER" id="PTHR23407">
    <property type="entry name" value="ATPASE INHIBITOR/5-FORMYLTETRAHYDROFOLATE CYCLO-LIGASE"/>
    <property type="match status" value="1"/>
</dbReference>
<name>C7RJQ6_ACCRE</name>
<evidence type="ECO:0000256" key="6">
    <source>
        <dbReference type="SAM" id="MobiDB-lite"/>
    </source>
</evidence>
<reference evidence="7" key="1">
    <citation type="submission" date="2009-08" db="EMBL/GenBank/DDBJ databases">
        <authorList>
            <consortium name="US DOE Joint Genome Institute"/>
            <person name="Lucas S."/>
            <person name="Copeland A."/>
            <person name="Lapidus A."/>
            <person name="Glavina del Rio T."/>
            <person name="Dalin E."/>
            <person name="Tice H."/>
            <person name="Bruce D."/>
            <person name="Barry K."/>
            <person name="Pitluck S."/>
            <person name="Lowry S."/>
            <person name="Larimer F."/>
            <person name="Land M."/>
            <person name="Hauser L."/>
            <person name="Kyrpides N."/>
            <person name="Ivanova N."/>
            <person name="McMahon K.D."/>
            <person name="Hugenholtz P."/>
        </authorList>
    </citation>
    <scope>NUCLEOTIDE SEQUENCE</scope>
    <source>
        <strain evidence="7">UW-1</strain>
    </source>
</reference>
<keyword evidence="2 4" id="KW-0547">Nucleotide-binding</keyword>
<dbReference type="PANTHER" id="PTHR23407:SF1">
    <property type="entry name" value="5-FORMYLTETRAHYDROFOLATE CYCLO-LIGASE"/>
    <property type="match status" value="1"/>
</dbReference>
<feature type="region of interest" description="Disordered" evidence="6">
    <location>
        <begin position="1"/>
        <end position="22"/>
    </location>
</feature>
<dbReference type="InterPro" id="IPR024185">
    <property type="entry name" value="FTHF_cligase-like_sf"/>
</dbReference>
<comment type="catalytic activity">
    <reaction evidence="5">
        <text>(6S)-5-formyl-5,6,7,8-tetrahydrofolate + ATP = (6R)-5,10-methenyltetrahydrofolate + ADP + phosphate</text>
        <dbReference type="Rhea" id="RHEA:10488"/>
        <dbReference type="ChEBI" id="CHEBI:30616"/>
        <dbReference type="ChEBI" id="CHEBI:43474"/>
        <dbReference type="ChEBI" id="CHEBI:57455"/>
        <dbReference type="ChEBI" id="CHEBI:57457"/>
        <dbReference type="ChEBI" id="CHEBI:456216"/>
        <dbReference type="EC" id="6.3.3.2"/>
    </reaction>
</comment>
<dbReference type="eggNOG" id="COG0212">
    <property type="taxonomic scope" value="Bacteria"/>
</dbReference>
<dbReference type="GO" id="GO:0005524">
    <property type="term" value="F:ATP binding"/>
    <property type="evidence" value="ECO:0007669"/>
    <property type="project" value="UniProtKB-KW"/>
</dbReference>
<dbReference type="KEGG" id="app:CAP2UW1_0263"/>
<evidence type="ECO:0000256" key="1">
    <source>
        <dbReference type="ARBA" id="ARBA00010638"/>
    </source>
</evidence>
<sequence length="210" mass="22781">MAPDLAPGIRPGSSSGSDPGERRALRRALLERRLALPTADWASYSSRVCAHLEAGFPQLATMAVGFCWPQKQEPDLRPLIERWAVAARKGFRALLPVVLAENRPLAFRAWSPDTVMLADRYGIPTPATGEFLIPEALLLPVNGFDAAGYRIGYGGGYFDRTLAALHPRPLAIGVGFELARLDSIGPEPHDQVLDAMVTEAGLFRPARPTT</sequence>
<dbReference type="STRING" id="522306.CAP2UW1_0263"/>
<feature type="binding site" evidence="4">
    <location>
        <position position="73"/>
    </location>
    <ligand>
        <name>substrate</name>
    </ligand>
</feature>
<comment type="similarity">
    <text evidence="1 5">Belongs to the 5-formyltetrahydrofolate cyclo-ligase family.</text>
</comment>
<dbReference type="GO" id="GO:0009396">
    <property type="term" value="P:folic acid-containing compound biosynthetic process"/>
    <property type="evidence" value="ECO:0007669"/>
    <property type="project" value="TreeGrafter"/>
</dbReference>
<evidence type="ECO:0000256" key="3">
    <source>
        <dbReference type="ARBA" id="ARBA00022840"/>
    </source>
</evidence>
<dbReference type="Gene3D" id="3.40.50.10420">
    <property type="entry name" value="NagB/RpiA/CoA transferase-like"/>
    <property type="match status" value="1"/>
</dbReference>
<dbReference type="EC" id="6.3.3.2" evidence="5"/>
<dbReference type="PIRSF" id="PIRSF006806">
    <property type="entry name" value="FTHF_cligase"/>
    <property type="match status" value="1"/>
</dbReference>
<dbReference type="InterPro" id="IPR002698">
    <property type="entry name" value="FTHF_cligase"/>
</dbReference>
<keyword evidence="3 4" id="KW-0067">ATP-binding</keyword>
<dbReference type="GO" id="GO:0030272">
    <property type="term" value="F:5-formyltetrahydrofolate cyclo-ligase activity"/>
    <property type="evidence" value="ECO:0007669"/>
    <property type="project" value="UniProtKB-EC"/>
</dbReference>
<organism evidence="7">
    <name type="scientific">Accumulibacter regalis</name>
    <dbReference type="NCBI Taxonomy" id="522306"/>
    <lineage>
        <taxon>Bacteria</taxon>
        <taxon>Pseudomonadati</taxon>
        <taxon>Pseudomonadota</taxon>
        <taxon>Betaproteobacteria</taxon>
        <taxon>Candidatus Accumulibacter</taxon>
    </lineage>
</organism>
<dbReference type="GO" id="GO:0046872">
    <property type="term" value="F:metal ion binding"/>
    <property type="evidence" value="ECO:0007669"/>
    <property type="project" value="UniProtKB-KW"/>
</dbReference>
<reference evidence="7" key="2">
    <citation type="submission" date="2009-09" db="EMBL/GenBank/DDBJ databases">
        <title>Complete sequence of chromosome of Candidatus Accumulibacter phosphatis clade IIA str. UW-1.</title>
        <authorList>
            <consortium name="US DOE Joint Genome Institute"/>
            <person name="Martin H.G."/>
            <person name="Ivanova N."/>
            <person name="Kunin V."/>
            <person name="Warnecke F."/>
            <person name="Barry K."/>
            <person name="He S."/>
            <person name="Salamov A."/>
            <person name="Szeto E."/>
            <person name="Dalin E."/>
            <person name="Pangilinan J.L."/>
            <person name="Lapidus A."/>
            <person name="Lowry S."/>
            <person name="Kyrpides N.C."/>
            <person name="McMahon K.D."/>
            <person name="Hugenholtz P."/>
        </authorList>
    </citation>
    <scope>NUCLEOTIDE SEQUENCE [LARGE SCALE GENOMIC DNA]</scope>
    <source>
        <strain evidence="7">UW-1</strain>
    </source>
</reference>
<evidence type="ECO:0000256" key="4">
    <source>
        <dbReference type="PIRSR" id="PIRSR006806-1"/>
    </source>
</evidence>
<dbReference type="AlphaFoldDB" id="C7RJQ6"/>
<evidence type="ECO:0000256" key="2">
    <source>
        <dbReference type="ARBA" id="ARBA00022741"/>
    </source>
</evidence>
<dbReference type="GO" id="GO:0035999">
    <property type="term" value="P:tetrahydrofolate interconversion"/>
    <property type="evidence" value="ECO:0007669"/>
    <property type="project" value="TreeGrafter"/>
</dbReference>